<proteinExistence type="predicted"/>
<name>A0A2A2JZ16_9BILA</name>
<accession>A0A2A2JZ16</accession>
<sequence length="114" mass="11976">MVSRHVPMGSIAAIAVRIADATSQACSSDALTDALGDLDQRGIPAGMTVQVVDRLEVVQVHGDQCQWLTEAPGALTLLLERFLQAIAVGGTGQRIPLGQLAVLIQLPLQLLVDP</sequence>
<dbReference type="EMBL" id="LIAE01010018">
    <property type="protein sequence ID" value="PAV66935.1"/>
    <property type="molecule type" value="Genomic_DNA"/>
</dbReference>
<comment type="caution">
    <text evidence="1">The sequence shown here is derived from an EMBL/GenBank/DDBJ whole genome shotgun (WGS) entry which is preliminary data.</text>
</comment>
<evidence type="ECO:0000313" key="2">
    <source>
        <dbReference type="Proteomes" id="UP000218231"/>
    </source>
</evidence>
<keyword evidence="2" id="KW-1185">Reference proteome</keyword>
<evidence type="ECO:0000313" key="1">
    <source>
        <dbReference type="EMBL" id="PAV66935.1"/>
    </source>
</evidence>
<organism evidence="1 2">
    <name type="scientific">Diploscapter pachys</name>
    <dbReference type="NCBI Taxonomy" id="2018661"/>
    <lineage>
        <taxon>Eukaryota</taxon>
        <taxon>Metazoa</taxon>
        <taxon>Ecdysozoa</taxon>
        <taxon>Nematoda</taxon>
        <taxon>Chromadorea</taxon>
        <taxon>Rhabditida</taxon>
        <taxon>Rhabditina</taxon>
        <taxon>Rhabditomorpha</taxon>
        <taxon>Rhabditoidea</taxon>
        <taxon>Rhabditidae</taxon>
        <taxon>Diploscapter</taxon>
    </lineage>
</organism>
<protein>
    <submittedName>
        <fullName evidence="1">Uncharacterized protein</fullName>
    </submittedName>
</protein>
<dbReference type="AlphaFoldDB" id="A0A2A2JZ16"/>
<dbReference type="Proteomes" id="UP000218231">
    <property type="component" value="Unassembled WGS sequence"/>
</dbReference>
<gene>
    <name evidence="1" type="ORF">WR25_14999</name>
</gene>
<reference evidence="1 2" key="1">
    <citation type="journal article" date="2017" name="Curr. Biol.">
        <title>Genome architecture and evolution of a unichromosomal asexual nematode.</title>
        <authorList>
            <person name="Fradin H."/>
            <person name="Zegar C."/>
            <person name="Gutwein M."/>
            <person name="Lucas J."/>
            <person name="Kovtun M."/>
            <person name="Corcoran D."/>
            <person name="Baugh L.R."/>
            <person name="Kiontke K."/>
            <person name="Gunsalus K."/>
            <person name="Fitch D.H."/>
            <person name="Piano F."/>
        </authorList>
    </citation>
    <scope>NUCLEOTIDE SEQUENCE [LARGE SCALE GENOMIC DNA]</scope>
    <source>
        <strain evidence="1">PF1309</strain>
    </source>
</reference>